<feature type="signal peptide" evidence="1">
    <location>
        <begin position="1"/>
        <end position="18"/>
    </location>
</feature>
<name>A0A4R1B540_9BACT</name>
<dbReference type="EMBL" id="SJZI01000050">
    <property type="protein sequence ID" value="TCJ12600.1"/>
    <property type="molecule type" value="Genomic_DNA"/>
</dbReference>
<dbReference type="Proteomes" id="UP000295334">
    <property type="component" value="Unassembled WGS sequence"/>
</dbReference>
<dbReference type="AlphaFoldDB" id="A0A4R1B540"/>
<evidence type="ECO:0000256" key="1">
    <source>
        <dbReference type="SAM" id="SignalP"/>
    </source>
</evidence>
<keyword evidence="1" id="KW-0732">Signal</keyword>
<evidence type="ECO:0000313" key="2">
    <source>
        <dbReference type="EMBL" id="TCJ12600.1"/>
    </source>
</evidence>
<protein>
    <submittedName>
        <fullName evidence="2">Uncharacterized protein</fullName>
    </submittedName>
</protein>
<evidence type="ECO:0000313" key="3">
    <source>
        <dbReference type="Proteomes" id="UP000295334"/>
    </source>
</evidence>
<feature type="chain" id="PRO_5020216886" evidence="1">
    <location>
        <begin position="19"/>
        <end position="90"/>
    </location>
</feature>
<reference evidence="2 3" key="1">
    <citation type="submission" date="2019-03" db="EMBL/GenBank/DDBJ databases">
        <authorList>
            <person name="Kim M.K.M."/>
        </authorList>
    </citation>
    <scope>NUCLEOTIDE SEQUENCE [LARGE SCALE GENOMIC DNA]</scope>
    <source>
        <strain evidence="2 3">17J68-12</strain>
    </source>
</reference>
<sequence>MKYFLFLVCTSLCVFAQAQKVAVGSAAATMTLRLQPPALFEKTGNPLHPFLVQAPVRWSCVREQRGRHRAAIPAAFSRIRAGELLTLSRP</sequence>
<proteinExistence type="predicted"/>
<accession>A0A4R1B540</accession>
<organism evidence="2 3">
    <name type="scientific">Flaviaesturariibacter flavus</name>
    <dbReference type="NCBI Taxonomy" id="2502780"/>
    <lineage>
        <taxon>Bacteria</taxon>
        <taxon>Pseudomonadati</taxon>
        <taxon>Bacteroidota</taxon>
        <taxon>Chitinophagia</taxon>
        <taxon>Chitinophagales</taxon>
        <taxon>Chitinophagaceae</taxon>
        <taxon>Flaviaestuariibacter</taxon>
    </lineage>
</organism>
<dbReference type="RefSeq" id="WP_131450357.1">
    <property type="nucleotide sequence ID" value="NZ_SJZI01000050.1"/>
</dbReference>
<gene>
    <name evidence="2" type="ORF">EPD60_15135</name>
</gene>
<keyword evidence="3" id="KW-1185">Reference proteome</keyword>
<comment type="caution">
    <text evidence="2">The sequence shown here is derived from an EMBL/GenBank/DDBJ whole genome shotgun (WGS) entry which is preliminary data.</text>
</comment>